<dbReference type="GeneID" id="112283849"/>
<dbReference type="Gramene" id="Pp3c6_25240V3.1">
    <property type="protein sequence ID" value="Pp3c6_25240V3.1"/>
    <property type="gene ID" value="Pp3c6_25240"/>
</dbReference>
<dbReference type="Pfam" id="PF00780">
    <property type="entry name" value="CNH"/>
    <property type="match status" value="1"/>
</dbReference>
<dbReference type="PROSITE" id="PS50219">
    <property type="entry name" value="CNH"/>
    <property type="match status" value="1"/>
</dbReference>
<proteinExistence type="predicted"/>
<feature type="region of interest" description="Disordered" evidence="1">
    <location>
        <begin position="1088"/>
        <end position="1109"/>
    </location>
</feature>
<dbReference type="FunCoup" id="A0A2K1KH29">
    <property type="interactions" value="1699"/>
</dbReference>
<dbReference type="PaxDb" id="3218-PP1S53_164V6.1"/>
<dbReference type="InterPro" id="IPR001180">
    <property type="entry name" value="CNH_dom"/>
</dbReference>
<dbReference type="Proteomes" id="UP000006727">
    <property type="component" value="Chromosome 6"/>
</dbReference>
<evidence type="ECO:0000256" key="1">
    <source>
        <dbReference type="SAM" id="MobiDB-lite"/>
    </source>
</evidence>
<reference evidence="3 5" key="1">
    <citation type="journal article" date="2008" name="Science">
        <title>The Physcomitrella genome reveals evolutionary insights into the conquest of land by plants.</title>
        <authorList>
            <person name="Rensing S."/>
            <person name="Lang D."/>
            <person name="Zimmer A."/>
            <person name="Terry A."/>
            <person name="Salamov A."/>
            <person name="Shapiro H."/>
            <person name="Nishiyama T."/>
            <person name="Perroud P.-F."/>
            <person name="Lindquist E."/>
            <person name="Kamisugi Y."/>
            <person name="Tanahashi T."/>
            <person name="Sakakibara K."/>
            <person name="Fujita T."/>
            <person name="Oishi K."/>
            <person name="Shin-I T."/>
            <person name="Kuroki Y."/>
            <person name="Toyoda A."/>
            <person name="Suzuki Y."/>
            <person name="Hashimoto A."/>
            <person name="Yamaguchi K."/>
            <person name="Sugano A."/>
            <person name="Kohara Y."/>
            <person name="Fujiyama A."/>
            <person name="Anterola A."/>
            <person name="Aoki S."/>
            <person name="Ashton N."/>
            <person name="Barbazuk W.B."/>
            <person name="Barker E."/>
            <person name="Bennetzen J."/>
            <person name="Bezanilla M."/>
            <person name="Blankenship R."/>
            <person name="Cho S.H."/>
            <person name="Dutcher S."/>
            <person name="Estelle M."/>
            <person name="Fawcett J.A."/>
            <person name="Gundlach H."/>
            <person name="Hanada K."/>
            <person name="Heyl A."/>
            <person name="Hicks K.A."/>
            <person name="Hugh J."/>
            <person name="Lohr M."/>
            <person name="Mayer K."/>
            <person name="Melkozernov A."/>
            <person name="Murata T."/>
            <person name="Nelson D."/>
            <person name="Pils B."/>
            <person name="Prigge M."/>
            <person name="Reiss B."/>
            <person name="Renner T."/>
            <person name="Rombauts S."/>
            <person name="Rushton P."/>
            <person name="Sanderfoot A."/>
            <person name="Schween G."/>
            <person name="Shiu S.-H."/>
            <person name="Stueber K."/>
            <person name="Theodoulou F.L."/>
            <person name="Tu H."/>
            <person name="Van de Peer Y."/>
            <person name="Verrier P.J."/>
            <person name="Waters E."/>
            <person name="Wood A."/>
            <person name="Yang L."/>
            <person name="Cove D."/>
            <person name="Cuming A."/>
            <person name="Hasebe M."/>
            <person name="Lucas S."/>
            <person name="Mishler D.B."/>
            <person name="Reski R."/>
            <person name="Grigoriev I."/>
            <person name="Quatrano R.S."/>
            <person name="Boore J.L."/>
        </authorList>
    </citation>
    <scope>NUCLEOTIDE SEQUENCE [LARGE SCALE GENOMIC DNA]</scope>
    <source>
        <strain evidence="4 5">cv. Gransden 2004</strain>
    </source>
</reference>
<protein>
    <recommendedName>
        <fullName evidence="2">CNH domain-containing protein</fullName>
    </recommendedName>
</protein>
<dbReference type="GO" id="GO:0016020">
    <property type="term" value="C:membrane"/>
    <property type="evidence" value="ECO:0000318"/>
    <property type="project" value="GO_Central"/>
</dbReference>
<dbReference type="GO" id="GO:0005737">
    <property type="term" value="C:cytoplasm"/>
    <property type="evidence" value="ECO:0000318"/>
    <property type="project" value="GO_Central"/>
</dbReference>
<feature type="compositionally biased region" description="Polar residues" evidence="1">
    <location>
        <begin position="1099"/>
        <end position="1109"/>
    </location>
</feature>
<dbReference type="EnsemblPlants" id="Pp3c6_25240V3.2">
    <property type="protein sequence ID" value="Pp3c6_25240V3.2"/>
    <property type="gene ID" value="Pp3c6_25240"/>
</dbReference>
<dbReference type="GO" id="GO:0010015">
    <property type="term" value="P:root morphogenesis"/>
    <property type="evidence" value="ECO:0007669"/>
    <property type="project" value="EnsemblPlants"/>
</dbReference>
<feature type="domain" description="CNH" evidence="2">
    <location>
        <begin position="35"/>
        <end position="469"/>
    </location>
</feature>
<keyword evidence="5" id="KW-1185">Reference proteome</keyword>
<dbReference type="EMBL" id="ABEU02000006">
    <property type="protein sequence ID" value="PNR53086.1"/>
    <property type="molecule type" value="Genomic_DNA"/>
</dbReference>
<organism evidence="3">
    <name type="scientific">Physcomitrium patens</name>
    <name type="common">Spreading-leaved earth moss</name>
    <name type="synonym">Physcomitrella patens</name>
    <dbReference type="NCBI Taxonomy" id="3218"/>
    <lineage>
        <taxon>Eukaryota</taxon>
        <taxon>Viridiplantae</taxon>
        <taxon>Streptophyta</taxon>
        <taxon>Embryophyta</taxon>
        <taxon>Bryophyta</taxon>
        <taxon>Bryophytina</taxon>
        <taxon>Bryopsida</taxon>
        <taxon>Funariidae</taxon>
        <taxon>Funariales</taxon>
        <taxon>Funariaceae</taxon>
        <taxon>Physcomitrium</taxon>
    </lineage>
</organism>
<feature type="compositionally biased region" description="Basic and acidic residues" evidence="1">
    <location>
        <begin position="845"/>
        <end position="862"/>
    </location>
</feature>
<dbReference type="RefSeq" id="XP_024378872.1">
    <property type="nucleotide sequence ID" value="XM_024523104.2"/>
</dbReference>
<reference evidence="3 5" key="2">
    <citation type="journal article" date="2018" name="Plant J.">
        <title>The Physcomitrella patens chromosome-scale assembly reveals moss genome structure and evolution.</title>
        <authorList>
            <person name="Lang D."/>
            <person name="Ullrich K.K."/>
            <person name="Murat F."/>
            <person name="Fuchs J."/>
            <person name="Jenkins J."/>
            <person name="Haas F.B."/>
            <person name="Piednoel M."/>
            <person name="Gundlach H."/>
            <person name="Van Bel M."/>
            <person name="Meyberg R."/>
            <person name="Vives C."/>
            <person name="Morata J."/>
            <person name="Symeonidi A."/>
            <person name="Hiss M."/>
            <person name="Muchero W."/>
            <person name="Kamisugi Y."/>
            <person name="Saleh O."/>
            <person name="Blanc G."/>
            <person name="Decker E.L."/>
            <person name="van Gessel N."/>
            <person name="Grimwood J."/>
            <person name="Hayes R.D."/>
            <person name="Graham S.W."/>
            <person name="Gunter L.E."/>
            <person name="McDaniel S.F."/>
            <person name="Hoernstein S.N.W."/>
            <person name="Larsson A."/>
            <person name="Li F.W."/>
            <person name="Perroud P.F."/>
            <person name="Phillips J."/>
            <person name="Ranjan P."/>
            <person name="Rokshar D.S."/>
            <person name="Rothfels C.J."/>
            <person name="Schneider L."/>
            <person name="Shu S."/>
            <person name="Stevenson D.W."/>
            <person name="Thummler F."/>
            <person name="Tillich M."/>
            <person name="Villarreal Aguilar J.C."/>
            <person name="Widiez T."/>
            <person name="Wong G.K."/>
            <person name="Wymore A."/>
            <person name="Zhang Y."/>
            <person name="Zimmer A.D."/>
            <person name="Quatrano R.S."/>
            <person name="Mayer K.F.X."/>
            <person name="Goodstein D."/>
            <person name="Casacuberta J.M."/>
            <person name="Vandepoele K."/>
            <person name="Reski R."/>
            <person name="Cuming A.C."/>
            <person name="Tuskan G.A."/>
            <person name="Maumus F."/>
            <person name="Salse J."/>
            <person name="Schmutz J."/>
            <person name="Rensing S.A."/>
        </authorList>
    </citation>
    <scope>NUCLEOTIDE SEQUENCE [LARGE SCALE GENOMIC DNA]</scope>
    <source>
        <strain evidence="4 5">cv. Gransden 2004</strain>
    </source>
</reference>
<dbReference type="InterPro" id="IPR032914">
    <property type="entry name" value="Vam6/VPS39/TRAP1"/>
</dbReference>
<dbReference type="Pfam" id="PF10366">
    <property type="entry name" value="Vps39_1"/>
    <property type="match status" value="1"/>
</dbReference>
<dbReference type="STRING" id="3218.A0A2K1KH29"/>
<dbReference type="Gramene" id="Pp3c6_25240V3.2">
    <property type="protein sequence ID" value="Pp3c6_25240V3.2"/>
    <property type="gene ID" value="Pp3c6_25240"/>
</dbReference>
<dbReference type="InterPro" id="IPR019452">
    <property type="entry name" value="VPS39/TGF_beta_rcpt-assoc_1"/>
</dbReference>
<dbReference type="OMA" id="QCLECYD"/>
<dbReference type="OrthoDB" id="10258882at2759"/>
<dbReference type="EnsemblPlants" id="Pp3c6_25240V3.1">
    <property type="protein sequence ID" value="Pp3c6_25240V3.1"/>
    <property type="gene ID" value="Pp3c6_25240"/>
</dbReference>
<feature type="region of interest" description="Disordered" evidence="1">
    <location>
        <begin position="843"/>
        <end position="866"/>
    </location>
</feature>
<dbReference type="PANTHER" id="PTHR12894">
    <property type="entry name" value="CNH DOMAIN CONTAINING"/>
    <property type="match status" value="1"/>
</dbReference>
<dbReference type="AlphaFoldDB" id="A0A2K1KH29"/>
<dbReference type="PANTHER" id="PTHR12894:SF43">
    <property type="entry name" value="VACUOLAR SORTING PROTEIN 3"/>
    <property type="match status" value="1"/>
</dbReference>
<dbReference type="GO" id="GO:0006914">
    <property type="term" value="P:autophagy"/>
    <property type="evidence" value="ECO:0000318"/>
    <property type="project" value="GO_Central"/>
</dbReference>
<reference evidence="4" key="3">
    <citation type="submission" date="2020-12" db="UniProtKB">
        <authorList>
            <consortium name="EnsemblPlants"/>
        </authorList>
    </citation>
    <scope>IDENTIFICATION</scope>
</reference>
<evidence type="ECO:0000313" key="4">
    <source>
        <dbReference type="EnsemblPlants" id="Pp3c6_25240V3.1"/>
    </source>
</evidence>
<dbReference type="Pfam" id="PF10367">
    <property type="entry name" value="zf-Vps39_C"/>
    <property type="match status" value="1"/>
</dbReference>
<dbReference type="GO" id="GO:0034058">
    <property type="term" value="P:endosomal vesicle fusion"/>
    <property type="evidence" value="ECO:0000318"/>
    <property type="project" value="GO_Central"/>
</dbReference>
<evidence type="ECO:0000259" key="2">
    <source>
        <dbReference type="PROSITE" id="PS50219"/>
    </source>
</evidence>
<evidence type="ECO:0000313" key="3">
    <source>
        <dbReference type="EMBL" id="PNR53086.1"/>
    </source>
</evidence>
<dbReference type="KEGG" id="ppp:112283849"/>
<accession>A0A2K1KH29</accession>
<sequence length="1109" mass="120406">MELSPEHPIGVSGRDAVRVAVDAMPLKGLPIPACSIQAIAVARLVSSGTVVVYVGTDNGHLLLFTLSDPASSSGVSKAAADQASGSPLSVSRVASSGASVSGFPSRSQTVGVAAQLKEEEIKSYNGEEVQTRFPIQQGGTENPAQESEFKSVDGGTKLVLRRRMIMGKTPIQALCALPEARRIAILFEGQVCLLDMKTLGAMEMLSGTKGASALAQAMSAPSPAFGGSYLDAQKQVEPGLSNSEEKLGSTGFMGKFSLPFGRLGSQSELSLSNLSATQGAGLSRLAVAVRKKILIYEVRAVDSPPQAEKNFGGLRRFDTGWDNATTTSATKLREVSGIDGIVTMVWLEKTIIAGTHEEYLLFSLVSGQGTPIFSLPSDLPYPPLLKLFPKDLEVLLAVDKAGIVVNAEGQPTAGSLNFAVVPDAVGQTPPYVVVVKQGHTELYHRNTGAKIQSLELAGAGVGRFLVAEDDGGTLVVIASGVKVWCLQQVSLDDQVRDLLKQRQFNEAVGLAQEAVAEGSDSAAKERLAIVHAEAGFLLLFDLQFELAMDHFLLSDILQPTELFPFFPSFTTRWRTLIPRKRYWGLHPPQQPMTTVIESGLWAVQSGLLVLVNDQKVSSLLAQGPSAKATIIDHYLGIAMQSFVRYLKVVRERDLDAEVKDGVDTLLLKLYAELDQTEELKQLASSPNNCVLEEVESALEAAGQLHPLALLYETKGMLSLALQVWQTLAHDARVGDSQVVAVGEAARLLEISSDSALVLQHLQWLLHLDERLAFSVLTSAKRSQSLPPGDVLALLSDEDGLLRLRYLQWLVEENGCDVAMYHTKFALALAKAALETVSLSPVELGSEEKRSTGHKSSPKDQHPLTRRTSLNHDVIRSMLQTFLAASDNYEAGEVLSLIQGSDLWREQVTLHQKLGDETAALQILALKLEDSEGARNYCAELGRPEVYMQLLDMYLKPGEGREPMHDAAVRLLHCHGASLDPLKVLEALSPEISLSLASRTISRMLSARVHRHREGQIVKHISRHNNLEARVDRVEERSRQVCITGDTTCGRCRARIGTKLFALFPDDSVVCYKCSRLYGEHISPITGQDFLKDPPFRQPRTLTRTPSSLT</sequence>
<evidence type="ECO:0000313" key="5">
    <source>
        <dbReference type="Proteomes" id="UP000006727"/>
    </source>
</evidence>
<gene>
    <name evidence="4" type="primary">LOC112283849</name>
    <name evidence="3" type="ORF">PHYPA_009461</name>
</gene>
<name>A0A2K1KH29_PHYPA</name>
<dbReference type="InterPro" id="IPR019453">
    <property type="entry name" value="VPS39/TGFA1_Znf"/>
</dbReference>
<dbReference type="GO" id="GO:0033263">
    <property type="term" value="C:CORVET complex"/>
    <property type="evidence" value="ECO:0007669"/>
    <property type="project" value="EnsemblPlants"/>
</dbReference>